<feature type="domain" description="SLBB" evidence="17">
    <location>
        <begin position="268"/>
        <end position="344"/>
    </location>
</feature>
<feature type="domain" description="Soluble ligand binding" evidence="16">
    <location>
        <begin position="1470"/>
        <end position="1517"/>
    </location>
</feature>
<dbReference type="RefSeq" id="WP_169699673.1">
    <property type="nucleotide sequence ID" value="NZ_LS974202.1"/>
</dbReference>
<dbReference type="Proteomes" id="UP000250796">
    <property type="component" value="Chromosome MESINF"/>
</dbReference>
<dbReference type="GO" id="GO:0046930">
    <property type="term" value="C:pore complex"/>
    <property type="evidence" value="ECO:0007669"/>
    <property type="project" value="UniProtKB-KW"/>
</dbReference>
<evidence type="ECO:0000256" key="14">
    <source>
        <dbReference type="ARBA" id="ARBA00023288"/>
    </source>
</evidence>
<dbReference type="InterPro" id="IPR049712">
    <property type="entry name" value="Poly_export"/>
</dbReference>
<dbReference type="KEGG" id="minf:MESINF_2092"/>
<accession>A0A7Z7LG77</accession>
<keyword evidence="8" id="KW-0625">Polysaccharide transport</keyword>
<dbReference type="GO" id="GO:0015288">
    <property type="term" value="F:porin activity"/>
    <property type="evidence" value="ECO:0007669"/>
    <property type="project" value="UniProtKB-KW"/>
</dbReference>
<keyword evidence="19" id="KW-1185">Reference proteome</keyword>
<evidence type="ECO:0000256" key="4">
    <source>
        <dbReference type="ARBA" id="ARBA00022452"/>
    </source>
</evidence>
<comment type="subcellular location">
    <subcellularLocation>
        <location evidence="1">Cell outer membrane</location>
        <topology evidence="1">Multi-pass membrane protein</topology>
    </subcellularLocation>
</comment>
<keyword evidence="13" id="KW-0998">Cell outer membrane</keyword>
<feature type="domain" description="SLBB" evidence="17">
    <location>
        <begin position="582"/>
        <end position="656"/>
    </location>
</feature>
<feature type="domain" description="Soluble ligand binding" evidence="16">
    <location>
        <begin position="101"/>
        <end position="146"/>
    </location>
</feature>
<evidence type="ECO:0000313" key="19">
    <source>
        <dbReference type="Proteomes" id="UP000250796"/>
    </source>
</evidence>
<keyword evidence="5" id="KW-0762">Sugar transport</keyword>
<keyword evidence="4" id="KW-1134">Transmembrane beta strand</keyword>
<evidence type="ECO:0000256" key="5">
    <source>
        <dbReference type="ARBA" id="ARBA00022597"/>
    </source>
</evidence>
<feature type="domain" description="Soluble ligand binding" evidence="16">
    <location>
        <begin position="824"/>
        <end position="863"/>
    </location>
</feature>
<dbReference type="Pfam" id="PF10531">
    <property type="entry name" value="SLBB"/>
    <property type="match status" value="9"/>
</dbReference>
<feature type="domain" description="Soluble ligand binding" evidence="16">
    <location>
        <begin position="1307"/>
        <end position="1345"/>
    </location>
</feature>
<evidence type="ECO:0000313" key="18">
    <source>
        <dbReference type="EMBL" id="SSC13532.1"/>
    </source>
</evidence>
<evidence type="ECO:0000256" key="13">
    <source>
        <dbReference type="ARBA" id="ARBA00023237"/>
    </source>
</evidence>
<feature type="domain" description="Soluble ligand binding" evidence="16">
    <location>
        <begin position="986"/>
        <end position="1030"/>
    </location>
</feature>
<dbReference type="Pfam" id="PF02563">
    <property type="entry name" value="Poly_export"/>
    <property type="match status" value="1"/>
</dbReference>
<dbReference type="GO" id="GO:0009279">
    <property type="term" value="C:cell outer membrane"/>
    <property type="evidence" value="ECO:0007669"/>
    <property type="project" value="UniProtKB-SubCell"/>
</dbReference>
<keyword evidence="6" id="KW-0812">Transmembrane</keyword>
<evidence type="ECO:0000256" key="12">
    <source>
        <dbReference type="ARBA" id="ARBA00023139"/>
    </source>
</evidence>
<organism evidence="18 19">
    <name type="scientific">Mesotoga infera</name>
    <dbReference type="NCBI Taxonomy" id="1236046"/>
    <lineage>
        <taxon>Bacteria</taxon>
        <taxon>Thermotogati</taxon>
        <taxon>Thermotogota</taxon>
        <taxon>Thermotogae</taxon>
        <taxon>Kosmotogales</taxon>
        <taxon>Kosmotogaceae</taxon>
        <taxon>Mesotoga</taxon>
    </lineage>
</organism>
<evidence type="ECO:0000256" key="10">
    <source>
        <dbReference type="ARBA" id="ARBA00023114"/>
    </source>
</evidence>
<dbReference type="Pfam" id="PF22461">
    <property type="entry name" value="SLBB_2"/>
    <property type="match status" value="3"/>
</dbReference>
<dbReference type="InterPro" id="IPR003715">
    <property type="entry name" value="Poly_export_N"/>
</dbReference>
<keyword evidence="9" id="KW-0406">Ion transport</keyword>
<feature type="domain" description="SLBB" evidence="17">
    <location>
        <begin position="742"/>
        <end position="817"/>
    </location>
</feature>
<dbReference type="InterPro" id="IPR019554">
    <property type="entry name" value="Soluble_ligand-bd"/>
</dbReference>
<keyword evidence="7" id="KW-0732">Signal</keyword>
<dbReference type="Gene3D" id="3.10.560.10">
    <property type="entry name" value="Outer membrane lipoprotein wza domain like"/>
    <property type="match status" value="14"/>
</dbReference>
<dbReference type="GO" id="GO:0015159">
    <property type="term" value="F:polysaccharide transmembrane transporter activity"/>
    <property type="evidence" value="ECO:0007669"/>
    <property type="project" value="InterPro"/>
</dbReference>
<dbReference type="PANTHER" id="PTHR33619:SF3">
    <property type="entry name" value="POLYSACCHARIDE EXPORT PROTEIN GFCE-RELATED"/>
    <property type="match status" value="1"/>
</dbReference>
<feature type="domain" description="Soluble ligand binding" evidence="16">
    <location>
        <begin position="1146"/>
        <end position="1199"/>
    </location>
</feature>
<dbReference type="EMBL" id="LS974202">
    <property type="protein sequence ID" value="SSC13532.1"/>
    <property type="molecule type" value="Genomic_DNA"/>
</dbReference>
<feature type="domain" description="Soluble ligand binding" evidence="16">
    <location>
        <begin position="1228"/>
        <end position="1269"/>
    </location>
</feature>
<evidence type="ECO:0000256" key="8">
    <source>
        <dbReference type="ARBA" id="ARBA00023047"/>
    </source>
</evidence>
<evidence type="ECO:0000256" key="1">
    <source>
        <dbReference type="ARBA" id="ARBA00004571"/>
    </source>
</evidence>
<dbReference type="InterPro" id="IPR054765">
    <property type="entry name" value="SLBB_dom"/>
</dbReference>
<keyword evidence="10" id="KW-0626">Porin</keyword>
<feature type="domain" description="Soluble ligand binding" evidence="16">
    <location>
        <begin position="426"/>
        <end position="469"/>
    </location>
</feature>
<keyword evidence="11" id="KW-0472">Membrane</keyword>
<dbReference type="GO" id="GO:0006811">
    <property type="term" value="P:monoatomic ion transport"/>
    <property type="evidence" value="ECO:0007669"/>
    <property type="project" value="UniProtKB-KW"/>
</dbReference>
<protein>
    <submittedName>
        <fullName evidence="18">Polysaccharide export protein</fullName>
    </submittedName>
</protein>
<evidence type="ECO:0000259" key="15">
    <source>
        <dbReference type="Pfam" id="PF02563"/>
    </source>
</evidence>
<comment type="similarity">
    <text evidence="2">Belongs to the BexD/CtrA/VexA family.</text>
</comment>
<evidence type="ECO:0000259" key="16">
    <source>
        <dbReference type="Pfam" id="PF10531"/>
    </source>
</evidence>
<dbReference type="PANTHER" id="PTHR33619">
    <property type="entry name" value="POLYSACCHARIDE EXPORT PROTEIN GFCE-RELATED"/>
    <property type="match status" value="1"/>
</dbReference>
<dbReference type="Gene3D" id="3.30.1950.10">
    <property type="entry name" value="wza like domain"/>
    <property type="match status" value="1"/>
</dbReference>
<keyword evidence="14" id="KW-0449">Lipoprotein</keyword>
<evidence type="ECO:0000256" key="9">
    <source>
        <dbReference type="ARBA" id="ARBA00023065"/>
    </source>
</evidence>
<keyword evidence="12" id="KW-0564">Palmitate</keyword>
<name>A0A7Z7LG77_9BACT</name>
<evidence type="ECO:0000256" key="6">
    <source>
        <dbReference type="ARBA" id="ARBA00022692"/>
    </source>
</evidence>
<feature type="domain" description="Polysaccharide export protein N-terminal" evidence="15">
    <location>
        <begin position="21"/>
        <end position="95"/>
    </location>
</feature>
<evidence type="ECO:0000256" key="2">
    <source>
        <dbReference type="ARBA" id="ARBA00009450"/>
    </source>
</evidence>
<keyword evidence="3" id="KW-0813">Transport</keyword>
<reference evidence="18 19" key="1">
    <citation type="submission" date="2017-01" db="EMBL/GenBank/DDBJ databases">
        <authorList>
            <person name="Erauso G."/>
        </authorList>
    </citation>
    <scope>NUCLEOTIDE SEQUENCE [LARGE SCALE GENOMIC DNA]</scope>
    <source>
        <strain evidence="18">MESINF1</strain>
    </source>
</reference>
<evidence type="ECO:0000256" key="3">
    <source>
        <dbReference type="ARBA" id="ARBA00022448"/>
    </source>
</evidence>
<evidence type="ECO:0000256" key="7">
    <source>
        <dbReference type="ARBA" id="ARBA00022729"/>
    </source>
</evidence>
<evidence type="ECO:0000256" key="11">
    <source>
        <dbReference type="ARBA" id="ARBA00023136"/>
    </source>
</evidence>
<gene>
    <name evidence="18" type="ORF">MESINF_2092</name>
</gene>
<proteinExistence type="inferred from homology"/>
<evidence type="ECO:0000259" key="17">
    <source>
        <dbReference type="Pfam" id="PF22461"/>
    </source>
</evidence>
<feature type="domain" description="Soluble ligand binding" evidence="16">
    <location>
        <begin position="190"/>
        <end position="225"/>
    </location>
</feature>
<sequence>MHLKKTIMIVLLALVSVLVMAYKIRPGDVLFVSVYGSAELSGEIVVGPDGTASIPPLGSVAVLGKTLEEAESLLSGKYLSGGILATRPQVTVSVKSYAPFMFYVLGEVNKPGAIEWTKDNLTVSQIIALAGGLKDGADLSSSFLVESNGNRKHIDLSSFQVGGEASSITLAEGTTLFIPAGAKAWIRSIGEFRSPTLIRYNPGLTLTQVIAQSGGLTENADKKEILIMGEGVQGSKKVVDLNSVLSGAIIDPLIPAGSIVVANDSSIKSVKLLGEVGSPSSISFRDGLTLIQAIGQAGGVKSGAASQLFIIRSELSEPLRIELISLLRGEIKDVPLKPGDTIFIPRESEKFVYISSPTFGGKVQFGVDESITLANALVKVDLYNPASDESSILVEPSGERMEVRLNEDRVLQSGSMIIVSGGTKSIYIAGEVNFPGMMQFGNFDEITLAKVISRAGGYTEKAGSVEVISPSGKSVYSIEQALRSDVKLSVQSIVLVERIEERYVYVVAPGSGGRIDFKESESFTLKNLLARLNLLNLNSSKEIEVIEPSGEVSTVAALKLKDNDLPLQTGAIVIVPALGSWVYVFGEVSRPGKIEVDGEDLTLTRVLSSSGGYTSVADISSVEVLSAGKSVTVNLQEILKGSIPDVKIKYDDLIYIPRLDNRFVYVVSRNKGGKVDFGSGENITLRNALAKLNLVEVSSEKTVRAIEPDGKITELSIKSLENSDVVIETGTIIFYPEPYSTASVLGQVRNPGTVTLQPDVPFTLSNILAAAGGLTERADHKRITVMVTDSSSVTIYDMDSISSGKAIYIKDGSTVFVPELESFYVYVVGGVKAPGVKTLDRDGGLPTVTKAIALAGGLIDPTASSIEIVENQSRQKLDLQRIMRGDSPDVKIASGSVIYVPEIPGKYIYIVSDSGGGRVDFNSSESLTLRNALAKENLLDLASDGRVTIISPDGSKRERILSDLKDSDISLQSGSIILYPVTQRQIYILGAVRSPGTVLFKPAEKLTLSTLIAKVGGTTPEALMSKVQITDQFSRTSTVDLEMILQGKALDVKLEDRTFVYVPVYEPITVSVLGEVRNPGQVTFSKTEIPGLLLAISKAGGLTGEASSEIKIVGQENQSYWYQLMEGQDITLKNGQTVFVPGRERYVYITGEVASTGRYDFTAEERMTVMRTLIKAGGARETASDELRVITPSGQVIPVKLSELLSGKSDPTLETASTIVVPKKVARITVLGAVRNPGTYIFNRDESSSLADVVAKAGGLTDQKNVDRILVQISNEIKEFTVASIEKRSDNLPDNTFVYVTSLEAAYVTVLGDVPRPGRYSLEGTQPVSVAEIIATAGGLGDTVNTLSIVSADGKIKLLNALKIEDLTRNFLQKRDTIIVLKNYDSYVSIIGDVKSPGIFSIGDYGELSLAELITMAGGFNSLEFSRKVQIQNAAKTEELTVGPDNFLLLSTKELEPGSVVFVPYIQTQRVYVFGEVLRPGVVKFLEGMTAIEAVIEAGGPTSYAVLGNALLFQDPQKEPLVLNLDQQKGSPVKGNVKLVPGNIIYVPQSSIVNIKDIMSIVASSLSIVNSAVGIFK</sequence>